<reference evidence="1 2" key="1">
    <citation type="submission" date="2016-06" db="EMBL/GenBank/DDBJ databases">
        <authorList>
            <person name="Kjaerup R.B."/>
            <person name="Dalgaard T.S."/>
            <person name="Juul-Madsen H.R."/>
        </authorList>
    </citation>
    <scope>NUCLEOTIDE SEQUENCE [LARGE SCALE GENOMIC DNA]</scope>
    <source>
        <strain evidence="1 2">Pb300</strain>
    </source>
</reference>
<organism evidence="1 2">
    <name type="scientific">Paracoccidioides brasiliensis</name>
    <dbReference type="NCBI Taxonomy" id="121759"/>
    <lineage>
        <taxon>Eukaryota</taxon>
        <taxon>Fungi</taxon>
        <taxon>Dikarya</taxon>
        <taxon>Ascomycota</taxon>
        <taxon>Pezizomycotina</taxon>
        <taxon>Eurotiomycetes</taxon>
        <taxon>Eurotiomycetidae</taxon>
        <taxon>Onygenales</taxon>
        <taxon>Ajellomycetaceae</taxon>
        <taxon>Paracoccidioides</taxon>
    </lineage>
</organism>
<evidence type="ECO:0000313" key="2">
    <source>
        <dbReference type="Proteomes" id="UP000242814"/>
    </source>
</evidence>
<dbReference type="Proteomes" id="UP000242814">
    <property type="component" value="Unassembled WGS sequence"/>
</dbReference>
<dbReference type="AlphaFoldDB" id="A0A1D2JE34"/>
<gene>
    <name evidence="1" type="ORF">ACO22_04143</name>
</gene>
<name>A0A1D2JE34_PARBR</name>
<dbReference type="VEuPathDB" id="FungiDB:PADG_11093"/>
<sequence>MRECSVIPFIPFHPVQFIILETQSHTSRKETNAKSEFFDTPGNFDCCWRQEDTGSYLQNYAGKSAHVERTATANKHTISALMESMPAGSLIQLNPNIGRPELYTKQAQINTSSATSGFPTELMLWLHAGCSDDFLAHIWEIMILILIKVIARRNANAGGLGK</sequence>
<evidence type="ECO:0000313" key="1">
    <source>
        <dbReference type="EMBL" id="ODH27608.1"/>
    </source>
</evidence>
<dbReference type="EMBL" id="LZYO01000158">
    <property type="protein sequence ID" value="ODH27608.1"/>
    <property type="molecule type" value="Genomic_DNA"/>
</dbReference>
<comment type="caution">
    <text evidence="1">The sequence shown here is derived from an EMBL/GenBank/DDBJ whole genome shotgun (WGS) entry which is preliminary data.</text>
</comment>
<accession>A0A1D2JE34</accession>
<dbReference type="VEuPathDB" id="FungiDB:PABG_11466"/>
<proteinExistence type="predicted"/>
<protein>
    <submittedName>
        <fullName evidence="1">Uncharacterized protein</fullName>
    </submittedName>
</protein>